<dbReference type="InterPro" id="IPR018490">
    <property type="entry name" value="cNMP-bd_dom_sf"/>
</dbReference>
<evidence type="ECO:0000313" key="4">
    <source>
        <dbReference type="Proteomes" id="UP000481153"/>
    </source>
</evidence>
<organism evidence="3 4">
    <name type="scientific">Aphanomyces euteiches</name>
    <dbReference type="NCBI Taxonomy" id="100861"/>
    <lineage>
        <taxon>Eukaryota</taxon>
        <taxon>Sar</taxon>
        <taxon>Stramenopiles</taxon>
        <taxon>Oomycota</taxon>
        <taxon>Saprolegniomycetes</taxon>
        <taxon>Saprolegniales</taxon>
        <taxon>Verrucalvaceae</taxon>
        <taxon>Aphanomyces</taxon>
    </lineage>
</organism>
<evidence type="ECO:0000259" key="2">
    <source>
        <dbReference type="PROSITE" id="PS50042"/>
    </source>
</evidence>
<feature type="domain" description="Cyclic nucleotide-binding" evidence="2">
    <location>
        <begin position="69"/>
        <end position="203"/>
    </location>
</feature>
<dbReference type="PANTHER" id="PTHR11635">
    <property type="entry name" value="CAMP-DEPENDENT PROTEIN KINASE REGULATORY CHAIN"/>
    <property type="match status" value="1"/>
</dbReference>
<dbReference type="Proteomes" id="UP000481153">
    <property type="component" value="Unassembled WGS sequence"/>
</dbReference>
<feature type="compositionally biased region" description="Basic residues" evidence="1">
    <location>
        <begin position="419"/>
        <end position="434"/>
    </location>
</feature>
<evidence type="ECO:0000256" key="1">
    <source>
        <dbReference type="SAM" id="MobiDB-lite"/>
    </source>
</evidence>
<dbReference type="SUPFAM" id="SSF51206">
    <property type="entry name" value="cAMP-binding domain-like"/>
    <property type="match status" value="2"/>
</dbReference>
<dbReference type="GO" id="GO:0030552">
    <property type="term" value="F:cAMP binding"/>
    <property type="evidence" value="ECO:0007669"/>
    <property type="project" value="TreeGrafter"/>
</dbReference>
<feature type="compositionally biased region" description="Low complexity" evidence="1">
    <location>
        <begin position="475"/>
        <end position="496"/>
    </location>
</feature>
<dbReference type="InterPro" id="IPR000595">
    <property type="entry name" value="cNMP-bd_dom"/>
</dbReference>
<accession>A0A6G0X348</accession>
<feature type="compositionally biased region" description="Polar residues" evidence="1">
    <location>
        <begin position="497"/>
        <end position="509"/>
    </location>
</feature>
<keyword evidence="4" id="KW-1185">Reference proteome</keyword>
<dbReference type="GO" id="GO:0034236">
    <property type="term" value="F:protein kinase A catalytic subunit binding"/>
    <property type="evidence" value="ECO:0007669"/>
    <property type="project" value="TreeGrafter"/>
</dbReference>
<feature type="compositionally biased region" description="Pro residues" evidence="1">
    <location>
        <begin position="398"/>
        <end position="409"/>
    </location>
</feature>
<dbReference type="GO" id="GO:0005952">
    <property type="term" value="C:cAMP-dependent protein kinase complex"/>
    <property type="evidence" value="ECO:0007669"/>
    <property type="project" value="InterPro"/>
</dbReference>
<dbReference type="VEuPathDB" id="FungiDB:AeMF1_001554"/>
<dbReference type="InterPro" id="IPR014710">
    <property type="entry name" value="RmlC-like_jellyroll"/>
</dbReference>
<feature type="domain" description="Cyclic nucleotide-binding" evidence="2">
    <location>
        <begin position="227"/>
        <end position="330"/>
    </location>
</feature>
<dbReference type="PROSITE" id="PS50042">
    <property type="entry name" value="CNMP_BINDING_3"/>
    <property type="match status" value="2"/>
</dbReference>
<proteinExistence type="predicted"/>
<feature type="region of interest" description="Disordered" evidence="1">
    <location>
        <begin position="473"/>
        <end position="516"/>
    </location>
</feature>
<dbReference type="CDD" id="cd00038">
    <property type="entry name" value="CAP_ED"/>
    <property type="match status" value="2"/>
</dbReference>
<dbReference type="EMBL" id="VJMJ01000116">
    <property type="protein sequence ID" value="KAF0734288.1"/>
    <property type="molecule type" value="Genomic_DNA"/>
</dbReference>
<dbReference type="SMART" id="SM00100">
    <property type="entry name" value="cNMP"/>
    <property type="match status" value="2"/>
</dbReference>
<reference evidence="3 4" key="1">
    <citation type="submission" date="2019-07" db="EMBL/GenBank/DDBJ databases">
        <title>Genomics analysis of Aphanomyces spp. identifies a new class of oomycete effector associated with host adaptation.</title>
        <authorList>
            <person name="Gaulin E."/>
        </authorList>
    </citation>
    <scope>NUCLEOTIDE SEQUENCE [LARGE SCALE GENOMIC DNA]</scope>
    <source>
        <strain evidence="3 4">ATCC 201684</strain>
    </source>
</reference>
<dbReference type="PANTHER" id="PTHR11635:SF166">
    <property type="entry name" value="CYCLIC NUCLEOTIDE-BINDING DOMAIN-CONTAINING PROTEIN"/>
    <property type="match status" value="1"/>
</dbReference>
<dbReference type="AlphaFoldDB" id="A0A6G0X348"/>
<comment type="caution">
    <text evidence="3">The sequence shown here is derived from an EMBL/GenBank/DDBJ whole genome shotgun (WGS) entry which is preliminary data.</text>
</comment>
<dbReference type="InterPro" id="IPR050503">
    <property type="entry name" value="cAMP-dep_PK_reg_su-like"/>
</dbReference>
<name>A0A6G0X348_9STRA</name>
<feature type="region of interest" description="Disordered" evidence="1">
    <location>
        <begin position="394"/>
        <end position="442"/>
    </location>
</feature>
<sequence>MQVDLKDDLFVAVDDDESFRSTLAVRWNSHEDVKASTVNRMRKLLLLPDASRTADDYEFMDRFVLYIRFFVDVDPVDRLQYLKVTRGVSLSKGEILFSIGDPADTFFCVISGSLHVVVDLTRVHLKSKRDLNDIMNRVKVYSCLHNPGVGLSESPLCTSYVVRRLKRFDSFGDVGMLTTSGVRTASVVACEDSFLLAIDRSAFLDCRVFRNSKEINQKLEFLHKTHTFRHWDRESKIKLCGRMERVLKSYNDVVVAQNEDVEAVYMIQLGDCRLVKHVPKLGFVELATLSSGQCFGSYEVVRGLSHAACSVIVASPSAILYRVDKVDFRHHILRDSVVELIMKADADDLYARMHPESIQRDLQHNAQWQKCKQSILTDATPRRQARPVYLAPFNHSLHPPPLAQPPPELPRVRTTSSPRKLKNRQSKHHAKKQPAIRSAERPMSVATAAQKLYLGHQFWIQWAGNRMANVTLADSQEAPSPSSSRRSSYHRTQSSQCMRSRVNSTQSLQGMEDEET</sequence>
<dbReference type="GO" id="GO:0005829">
    <property type="term" value="C:cytosol"/>
    <property type="evidence" value="ECO:0007669"/>
    <property type="project" value="TreeGrafter"/>
</dbReference>
<dbReference type="Gene3D" id="2.60.120.10">
    <property type="entry name" value="Jelly Rolls"/>
    <property type="match status" value="2"/>
</dbReference>
<gene>
    <name evidence="3" type="ORF">Ae201684_008971</name>
</gene>
<protein>
    <recommendedName>
        <fullName evidence="2">Cyclic nucleotide-binding domain-containing protein</fullName>
    </recommendedName>
</protein>
<dbReference type="GO" id="GO:0004862">
    <property type="term" value="F:cAMP-dependent protein kinase inhibitor activity"/>
    <property type="evidence" value="ECO:0007669"/>
    <property type="project" value="TreeGrafter"/>
</dbReference>
<evidence type="ECO:0000313" key="3">
    <source>
        <dbReference type="EMBL" id="KAF0734288.1"/>
    </source>
</evidence>